<accession>D2S951</accession>
<dbReference type="KEGG" id="gob:Gobs_0932"/>
<evidence type="ECO:0000313" key="5">
    <source>
        <dbReference type="Proteomes" id="UP000001382"/>
    </source>
</evidence>
<dbReference type="InterPro" id="IPR016181">
    <property type="entry name" value="Acyl_CoA_acyltransferase"/>
</dbReference>
<dbReference type="Pfam" id="PF13508">
    <property type="entry name" value="Acetyltransf_7"/>
    <property type="match status" value="1"/>
</dbReference>
<dbReference type="AlphaFoldDB" id="D2S951"/>
<dbReference type="HOGENOM" id="CLU_056607_4_1_11"/>
<dbReference type="PANTHER" id="PTHR43420:SF12">
    <property type="entry name" value="N-ACETYLTRANSFERASE DOMAIN-CONTAINING PROTEIN"/>
    <property type="match status" value="1"/>
</dbReference>
<dbReference type="Proteomes" id="UP000001382">
    <property type="component" value="Chromosome"/>
</dbReference>
<keyword evidence="2" id="KW-0012">Acyltransferase</keyword>
<reference evidence="4 5" key="1">
    <citation type="journal article" date="2010" name="Stand. Genomic Sci.">
        <title>Complete genome sequence of Geodermatophilus obscurus type strain (G-20).</title>
        <authorList>
            <person name="Ivanova N."/>
            <person name="Sikorski J."/>
            <person name="Jando M."/>
            <person name="Munk C."/>
            <person name="Lapidus A."/>
            <person name="Glavina Del Rio T."/>
            <person name="Copeland A."/>
            <person name="Tice H."/>
            <person name="Cheng J.-F."/>
            <person name="Lucas S."/>
            <person name="Chen F."/>
            <person name="Nolan M."/>
            <person name="Bruce D."/>
            <person name="Goodwin L."/>
            <person name="Pitluck S."/>
            <person name="Mavromatis K."/>
            <person name="Mikhailova N."/>
            <person name="Pati A."/>
            <person name="Chen A."/>
            <person name="Palaniappan K."/>
            <person name="Land M."/>
            <person name="Hauser L."/>
            <person name="Chang Y.-J."/>
            <person name="Jeffries C.D."/>
            <person name="Meincke L."/>
            <person name="Brettin T."/>
            <person name="Detter J.C."/>
            <person name="Detter J.C."/>
            <person name="Rohde M."/>
            <person name="Goeker M."/>
            <person name="Bristow J."/>
            <person name="Eisen J.A."/>
            <person name="Markowitz V."/>
            <person name="Hugenholtz P."/>
            <person name="Kyrpides N.C."/>
            <person name="Klenk H.-P."/>
        </authorList>
    </citation>
    <scope>NUCLEOTIDE SEQUENCE [LARGE SCALE GENOMIC DNA]</scope>
    <source>
        <strain evidence="5">ATCC 25078 / DSM 43160 / JCM 3152 / KCC A-0152 / KCTC 9177 / NBRC 13315 / NRRL B-3577 / G-20</strain>
    </source>
</reference>
<feature type="domain" description="N-acetyltransferase" evidence="3">
    <location>
        <begin position="8"/>
        <end position="152"/>
    </location>
</feature>
<dbReference type="Gene3D" id="3.40.630.30">
    <property type="match status" value="1"/>
</dbReference>
<keyword evidence="5" id="KW-1185">Reference proteome</keyword>
<gene>
    <name evidence="4" type="ordered locus">Gobs_0932</name>
</gene>
<dbReference type="PANTHER" id="PTHR43420">
    <property type="entry name" value="ACETYLTRANSFERASE"/>
    <property type="match status" value="1"/>
</dbReference>
<dbReference type="InterPro" id="IPR000182">
    <property type="entry name" value="GNAT_dom"/>
</dbReference>
<evidence type="ECO:0000259" key="3">
    <source>
        <dbReference type="PROSITE" id="PS51186"/>
    </source>
</evidence>
<dbReference type="GO" id="GO:0016747">
    <property type="term" value="F:acyltransferase activity, transferring groups other than amino-acyl groups"/>
    <property type="evidence" value="ECO:0007669"/>
    <property type="project" value="InterPro"/>
</dbReference>
<dbReference type="OrthoDB" id="9796171at2"/>
<organism evidence="4 5">
    <name type="scientific">Geodermatophilus obscurus (strain ATCC 25078 / DSM 43160 / JCM 3152 / CCUG 61914 / KCC A-0152 / KCTC 9177 / NBRC 13315 / NRRL B-3577 / G-20)</name>
    <dbReference type="NCBI Taxonomy" id="526225"/>
    <lineage>
        <taxon>Bacteria</taxon>
        <taxon>Bacillati</taxon>
        <taxon>Actinomycetota</taxon>
        <taxon>Actinomycetes</taxon>
        <taxon>Geodermatophilales</taxon>
        <taxon>Geodermatophilaceae</taxon>
        <taxon>Geodermatophilus</taxon>
    </lineage>
</organism>
<dbReference type="eggNOG" id="COG2153">
    <property type="taxonomic scope" value="Bacteria"/>
</dbReference>
<dbReference type="PROSITE" id="PS51186">
    <property type="entry name" value="GNAT"/>
    <property type="match status" value="1"/>
</dbReference>
<name>D2S951_GEOOG</name>
<reference evidence="5" key="2">
    <citation type="submission" date="2010-01" db="EMBL/GenBank/DDBJ databases">
        <title>The complete genome of Geodermatophilus obscurus DSM 43160.</title>
        <authorList>
            <consortium name="US DOE Joint Genome Institute (JGI-PGF)"/>
            <person name="Lucas S."/>
            <person name="Copeland A."/>
            <person name="Lapidus A."/>
            <person name="Glavina del Rio T."/>
            <person name="Dalin E."/>
            <person name="Tice H."/>
            <person name="Bruce D."/>
            <person name="Goodwin L."/>
            <person name="Pitluck S."/>
            <person name="Kyrpides N."/>
            <person name="Mavromatis K."/>
            <person name="Ivanova N."/>
            <person name="Munk A.C."/>
            <person name="Brettin T."/>
            <person name="Detter J.C."/>
            <person name="Han C."/>
            <person name="Larimer F."/>
            <person name="Land M."/>
            <person name="Hauser L."/>
            <person name="Markowitz V."/>
            <person name="Cheng J.-F."/>
            <person name="Hugenholtz P."/>
            <person name="Woyke T."/>
            <person name="Wu D."/>
            <person name="Jando M."/>
            <person name="Schneider S."/>
            <person name="Klenk H.-P."/>
            <person name="Eisen J.A."/>
        </authorList>
    </citation>
    <scope>NUCLEOTIDE SEQUENCE [LARGE SCALE GENOMIC DNA]</scope>
    <source>
        <strain evidence="5">ATCC 25078 / DSM 43160 / JCM 3152 / KCC A-0152 / KCTC 9177 / NBRC 13315 / NRRL B-3577 / G-20</strain>
    </source>
</reference>
<dbReference type="EMBL" id="CP001867">
    <property type="protein sequence ID" value="ADB73694.1"/>
    <property type="molecule type" value="Genomic_DNA"/>
</dbReference>
<dbReference type="CDD" id="cd04301">
    <property type="entry name" value="NAT_SF"/>
    <property type="match status" value="1"/>
</dbReference>
<dbReference type="InterPro" id="IPR050680">
    <property type="entry name" value="YpeA/RimI_acetyltransf"/>
</dbReference>
<proteinExistence type="predicted"/>
<evidence type="ECO:0000313" key="4">
    <source>
        <dbReference type="EMBL" id="ADB73694.1"/>
    </source>
</evidence>
<dbReference type="STRING" id="526225.Gobs_0932"/>
<keyword evidence="1 4" id="KW-0808">Transferase</keyword>
<evidence type="ECO:0000256" key="2">
    <source>
        <dbReference type="ARBA" id="ARBA00023315"/>
    </source>
</evidence>
<protein>
    <submittedName>
        <fullName evidence="4">GCN5-related N-acetyltransferase</fullName>
    </submittedName>
</protein>
<dbReference type="SUPFAM" id="SSF55729">
    <property type="entry name" value="Acyl-CoA N-acyltransferases (Nat)"/>
    <property type="match status" value="1"/>
</dbReference>
<evidence type="ECO:0000256" key="1">
    <source>
        <dbReference type="ARBA" id="ARBA00022679"/>
    </source>
</evidence>
<sequence length="176" mass="18604">MTGQATPVTVEEVAAHVTHDLRRAVLRPGGGDVVWPGDDDPATFHLAARNAAGRVVGVVRFSPAPCPWRPEARAPWQLRGMATEPAVRGSGAGRALLAEGLARVAARGADLVWCDARTTAARFYERAGFTVVTGEYDKPGIGPHVGMVEDLAPLNPPELAARLRTRPETPGATRSS</sequence>
<dbReference type="RefSeq" id="WP_012947135.1">
    <property type="nucleotide sequence ID" value="NC_013757.1"/>
</dbReference>